<evidence type="ECO:0000313" key="1">
    <source>
        <dbReference type="EMBL" id="ANK14154.1"/>
    </source>
</evidence>
<accession>A0A192D8R2</accession>
<evidence type="ECO:0000313" key="2">
    <source>
        <dbReference type="Proteomes" id="UP000078263"/>
    </source>
</evidence>
<protein>
    <submittedName>
        <fullName evidence="1">Uncharacterized protein</fullName>
    </submittedName>
</protein>
<dbReference type="STRING" id="1112.A9D12_06545"/>
<dbReference type="EMBL" id="CP016033">
    <property type="protein sequence ID" value="ANK14154.1"/>
    <property type="molecule type" value="Genomic_DNA"/>
</dbReference>
<gene>
    <name evidence="1" type="ORF">A9D12_06545</name>
</gene>
<dbReference type="AlphaFoldDB" id="A0A192D8R2"/>
<name>A0A192D8R2_9SPHN</name>
<organism evidence="1 2">
    <name type="scientific">Erythrobacter neustonensis</name>
    <dbReference type="NCBI Taxonomy" id="1112"/>
    <lineage>
        <taxon>Bacteria</taxon>
        <taxon>Pseudomonadati</taxon>
        <taxon>Pseudomonadota</taxon>
        <taxon>Alphaproteobacteria</taxon>
        <taxon>Sphingomonadales</taxon>
        <taxon>Erythrobacteraceae</taxon>
        <taxon>Erythrobacter/Porphyrobacter group</taxon>
        <taxon>Erythrobacter</taxon>
    </lineage>
</organism>
<dbReference type="KEGG" id="pns:A9D12_06545"/>
<proteinExistence type="predicted"/>
<reference evidence="1 2" key="1">
    <citation type="submission" date="2016-05" db="EMBL/GenBank/DDBJ databases">
        <title>Compelete Genome Sequence of Bacteriochlorophyll-Synthesizing Bacterium Porphyrobacter neustonensis DSM 9434.</title>
        <authorList>
            <person name="Shi X.-L."/>
            <person name="Wu Y.-H."/>
            <person name="Cheng H."/>
            <person name="Xu L."/>
            <person name="Zhang X.-Q."/>
            <person name="Wang C.-S."/>
            <person name="Xu X.-W."/>
        </authorList>
    </citation>
    <scope>NUCLEOTIDE SEQUENCE [LARGE SCALE GENOMIC DNA]</scope>
    <source>
        <strain evidence="1 2">DSM 9434</strain>
    </source>
</reference>
<sequence>MTETKLRDLALHYAARFASTAARLEAYLVRKIRERGLAEDADGRTVDVDVPALVARLVELGYVDDDAYARMRARDLGGRGYGARRVDETLRHAGVGEALRAVHAPGEHAARKAAAVMARKRRLGPYGAPDAGGDPLAMRKAHEKAVAALLRAGHQYDHVKVILAAGSIGDVEDWIAEAAEDEGMDGQW</sequence>
<keyword evidence="2" id="KW-1185">Reference proteome</keyword>
<dbReference type="Proteomes" id="UP000078263">
    <property type="component" value="Chromosome"/>
</dbReference>